<dbReference type="EMBL" id="VUJX02000003">
    <property type="protein sequence ID" value="KAL0938533.1"/>
    <property type="molecule type" value="Genomic_DNA"/>
</dbReference>
<name>A0ACC3Z349_COLTU</name>
<accession>A0ACC3Z349</accession>
<proteinExistence type="predicted"/>
<reference evidence="1 2" key="1">
    <citation type="journal article" date="2020" name="Phytopathology">
        <title>Genome Sequence Resources of Colletotrichum truncatum, C. plurivorum, C. musicola, and C. sojae: Four Species Pathogenic to Soybean (Glycine max).</title>
        <authorList>
            <person name="Rogerio F."/>
            <person name="Boufleur T.R."/>
            <person name="Ciampi-Guillardi M."/>
            <person name="Sukno S.A."/>
            <person name="Thon M.R."/>
            <person name="Massola Junior N.S."/>
            <person name="Baroncelli R."/>
        </authorList>
    </citation>
    <scope>NUCLEOTIDE SEQUENCE [LARGE SCALE GENOMIC DNA]</scope>
    <source>
        <strain evidence="1 2">CMES1059</strain>
    </source>
</reference>
<keyword evidence="2" id="KW-1185">Reference proteome</keyword>
<comment type="caution">
    <text evidence="1">The sequence shown here is derived from an EMBL/GenBank/DDBJ whole genome shotgun (WGS) entry which is preliminary data.</text>
</comment>
<gene>
    <name evidence="1" type="ORF">CTRU02_205143</name>
</gene>
<dbReference type="Proteomes" id="UP000805649">
    <property type="component" value="Unassembled WGS sequence"/>
</dbReference>
<evidence type="ECO:0000313" key="2">
    <source>
        <dbReference type="Proteomes" id="UP000805649"/>
    </source>
</evidence>
<sequence length="506" mass="56076">MARKSLVGALLASLHVINAQLTSTLFEHATVIIFNEETQSNEILHGTSVLIQGDTIAAIFPSSNDLSSPVIPPDTEIVPAKNTIISPGFIDTHRHTWQTTYRTLASNTTLAEYFVRWSPGTKATELFEPEDIYLSSLMGLYEALDAGVTSLIDHAHGIKSREDAEANLKATVNSGARVWFGYNLDPWSGMSLQDRAAHWLDILRDDTKTNDLVKLSVSFDYWNMAGNEDLQTALDLINDDRNNDIPLLTTHLVGGPYGAPNGPSLLLSHDLLNRSFPIVLSHATYITPLEHQLLRKHNHYVSITPESEMHFGHTNVESDLLMDQASLGVDTHATFSGDIITQARLWLQSVRHRSYRKLLDQWKLPSHNPMSVNQAFHLATRAGALALRRDDLGVIRVGAKADLVVFDGRSTNMVGWRDPIAAIILHSHVSDVKHVMVGGKFVKRDGKLAAKDLDEVTEKFAESAKKIQDQAVEFEFDIDKTFLAYNGLPLKAPDQVDATRGYGTGY</sequence>
<protein>
    <submittedName>
        <fullName evidence="1">Amidohydrolase family protein</fullName>
    </submittedName>
</protein>
<organism evidence="1 2">
    <name type="scientific">Colletotrichum truncatum</name>
    <name type="common">Anthracnose fungus</name>
    <name type="synonym">Colletotrichum capsici</name>
    <dbReference type="NCBI Taxonomy" id="5467"/>
    <lineage>
        <taxon>Eukaryota</taxon>
        <taxon>Fungi</taxon>
        <taxon>Dikarya</taxon>
        <taxon>Ascomycota</taxon>
        <taxon>Pezizomycotina</taxon>
        <taxon>Sordariomycetes</taxon>
        <taxon>Hypocreomycetidae</taxon>
        <taxon>Glomerellales</taxon>
        <taxon>Glomerellaceae</taxon>
        <taxon>Colletotrichum</taxon>
        <taxon>Colletotrichum truncatum species complex</taxon>
    </lineage>
</organism>
<evidence type="ECO:0000313" key="1">
    <source>
        <dbReference type="EMBL" id="KAL0938533.1"/>
    </source>
</evidence>